<keyword evidence="1" id="KW-0472">Membrane</keyword>
<organism evidence="2 3">
    <name type="scientific">Thermoplasma acidophilum (strain ATCC 25905 / DSM 1728 / JCM 9062 / NBRC 15155 / AMRC-C165)</name>
    <dbReference type="NCBI Taxonomy" id="273075"/>
    <lineage>
        <taxon>Archaea</taxon>
        <taxon>Methanobacteriati</taxon>
        <taxon>Thermoplasmatota</taxon>
        <taxon>Thermoplasmata</taxon>
        <taxon>Thermoplasmatales</taxon>
        <taxon>Thermoplasmataceae</taxon>
        <taxon>Thermoplasma</taxon>
    </lineage>
</organism>
<dbReference type="PaxDb" id="273075-Ta1029"/>
<dbReference type="RefSeq" id="WP_010901440.1">
    <property type="nucleotide sequence ID" value="NC_002578.1"/>
</dbReference>
<name>Q9HJE0_THEAC</name>
<dbReference type="EnsemblBacteria" id="CAC12158">
    <property type="protein sequence ID" value="CAC12158"/>
    <property type="gene ID" value="CAC12158"/>
</dbReference>
<keyword evidence="3" id="KW-1185">Reference proteome</keyword>
<evidence type="ECO:0000313" key="2">
    <source>
        <dbReference type="EMBL" id="CAC12158.1"/>
    </source>
</evidence>
<sequence>MGHEDVLNKNISIKDILGAVVGVFAFLGVFAILTSANGIQNVSNSAQSVTFLPSMIKGPGGGGGGPSVSWASMEFNIINKTPWYSFWYIVDSDEISYFNVTNYYWGATIASPPSVSLTAYVLWFPGGTVLNKNGPYSFVNGTNSNGIQYEIFSADVEMVNYAIIYGENGPVNNMYTNILVNYEVMGNGNIYIKYWVSYNNVVNSEVAAWMAITNLAKEFAQSGGG</sequence>
<keyword evidence="1" id="KW-1133">Transmembrane helix</keyword>
<dbReference type="KEGG" id="tac:Ta1029"/>
<dbReference type="HOGENOM" id="CLU_1227708_0_0_2"/>
<protein>
    <submittedName>
        <fullName evidence="2">Uncharacterized protein</fullName>
    </submittedName>
</protein>
<dbReference type="Proteomes" id="UP000001024">
    <property type="component" value="Chromosome"/>
</dbReference>
<reference evidence="2 3" key="1">
    <citation type="journal article" date="2000" name="Nature">
        <title>The genome sequence of the thermoacidophilic scavenger Thermoplasma acidophilum.</title>
        <authorList>
            <person name="Ruepp A."/>
            <person name="Graml W."/>
            <person name="Santos-Martinez M.L."/>
            <person name="Koretke K.K."/>
            <person name="Volker C."/>
            <person name="Mewes H.W."/>
            <person name="Frishman D."/>
            <person name="Stocker S."/>
            <person name="Lupas A.N."/>
            <person name="Baumeister W."/>
        </authorList>
    </citation>
    <scope>NUCLEOTIDE SEQUENCE [LARGE SCALE GENOMIC DNA]</scope>
    <source>
        <strain evidence="3">ATCC 25905 / DSM 1728 / JCM 9062 / NBRC 15155 / AMRC-C165</strain>
    </source>
</reference>
<dbReference type="InParanoid" id="Q9HJE0"/>
<keyword evidence="1" id="KW-0812">Transmembrane</keyword>
<dbReference type="STRING" id="273075.gene:9572249"/>
<evidence type="ECO:0000256" key="1">
    <source>
        <dbReference type="SAM" id="Phobius"/>
    </source>
</evidence>
<proteinExistence type="predicted"/>
<accession>Q9HJE0</accession>
<feature type="transmembrane region" description="Helical" evidence="1">
    <location>
        <begin position="16"/>
        <end position="36"/>
    </location>
</feature>
<evidence type="ECO:0000313" key="3">
    <source>
        <dbReference type="Proteomes" id="UP000001024"/>
    </source>
</evidence>
<dbReference type="AlphaFoldDB" id="Q9HJE0"/>
<dbReference type="EMBL" id="AL445066">
    <property type="protein sequence ID" value="CAC12158.1"/>
    <property type="molecule type" value="Genomic_DNA"/>
</dbReference>
<gene>
    <name evidence="2" type="ordered locus">Ta1029</name>
</gene>